<reference evidence="1 2" key="1">
    <citation type="submission" date="2019-07" db="EMBL/GenBank/DDBJ databases">
        <title>Whole genome shotgun sequence of Chryseobacterium hagamense NBRC 105253.</title>
        <authorList>
            <person name="Hosoyama A."/>
            <person name="Uohara A."/>
            <person name="Ohji S."/>
            <person name="Ichikawa N."/>
        </authorList>
    </citation>
    <scope>NUCLEOTIDE SEQUENCE [LARGE SCALE GENOMIC DNA]</scope>
    <source>
        <strain evidence="1 2">NBRC 105253</strain>
    </source>
</reference>
<name>A0A511YIP1_9FLAO</name>
<evidence type="ECO:0000313" key="2">
    <source>
        <dbReference type="Proteomes" id="UP000321863"/>
    </source>
</evidence>
<protein>
    <submittedName>
        <fullName evidence="1">Uncharacterized protein</fullName>
    </submittedName>
</protein>
<comment type="caution">
    <text evidence="1">The sequence shown here is derived from an EMBL/GenBank/DDBJ whole genome shotgun (WGS) entry which is preliminary data.</text>
</comment>
<dbReference type="EMBL" id="BJYJ01000002">
    <property type="protein sequence ID" value="GEN75062.1"/>
    <property type="molecule type" value="Genomic_DNA"/>
</dbReference>
<sequence length="105" mass="11886">MADLILQVTVSGGLADYGITYRLYKKGQLIQAKKYPGSFEKDFTELDGKYSLYVYGAGPATNDRKVTIKLLFKDTEIDLIDKMSSNNPLEETTYEISGDYYFKTV</sequence>
<dbReference type="Proteomes" id="UP000321863">
    <property type="component" value="Unassembled WGS sequence"/>
</dbReference>
<dbReference type="OrthoDB" id="1261015at2"/>
<accession>A0A511YIP1</accession>
<keyword evidence="2" id="KW-1185">Reference proteome</keyword>
<organism evidence="1 2">
    <name type="scientific">Chryseobacterium hagamense</name>
    <dbReference type="NCBI Taxonomy" id="395935"/>
    <lineage>
        <taxon>Bacteria</taxon>
        <taxon>Pseudomonadati</taxon>
        <taxon>Bacteroidota</taxon>
        <taxon>Flavobacteriia</taxon>
        <taxon>Flavobacteriales</taxon>
        <taxon>Weeksellaceae</taxon>
        <taxon>Chryseobacterium group</taxon>
        <taxon>Chryseobacterium</taxon>
    </lineage>
</organism>
<evidence type="ECO:0000313" key="1">
    <source>
        <dbReference type="EMBL" id="GEN75062.1"/>
    </source>
</evidence>
<proteinExistence type="predicted"/>
<dbReference type="RefSeq" id="WP_146939935.1">
    <property type="nucleotide sequence ID" value="NZ_BJYJ01000002.1"/>
</dbReference>
<gene>
    <name evidence="1" type="ORF">CHA01nite_08020</name>
</gene>
<dbReference type="AlphaFoldDB" id="A0A511YIP1"/>